<proteinExistence type="predicted"/>
<name>A0AAP2GDA2_9BACT</name>
<accession>A0AAP2GDA2</accession>
<gene>
    <name evidence="2" type="ORF">KK078_11320</name>
</gene>
<dbReference type="AlphaFoldDB" id="A0AAP2GDA2"/>
<keyword evidence="1" id="KW-0472">Membrane</keyword>
<protein>
    <submittedName>
        <fullName evidence="2">Uncharacterized protein</fullName>
    </submittedName>
</protein>
<keyword evidence="3" id="KW-1185">Reference proteome</keyword>
<evidence type="ECO:0000256" key="1">
    <source>
        <dbReference type="SAM" id="Phobius"/>
    </source>
</evidence>
<feature type="transmembrane region" description="Helical" evidence="1">
    <location>
        <begin position="120"/>
        <end position="144"/>
    </location>
</feature>
<sequence>MEQDKIALAKRYAKLSNDQLLKMVEDHRDYTPEAFEVLRQEIDNRQIPQKDVTEFKFKTAVNKAILTERSLVPLSPWQKVFYFFAFFIPPYLGIVIGAFGMNSEEDGYTTKARQMRFFRWAGFLSTLIIIVICSQVPLLILILWPASFALAYKFAPKPQAYTEH</sequence>
<organism evidence="2 3">
    <name type="scientific">Dawidia soli</name>
    <dbReference type="NCBI Taxonomy" id="2782352"/>
    <lineage>
        <taxon>Bacteria</taxon>
        <taxon>Pseudomonadati</taxon>
        <taxon>Bacteroidota</taxon>
        <taxon>Cytophagia</taxon>
        <taxon>Cytophagales</taxon>
        <taxon>Chryseotaleaceae</taxon>
        <taxon>Dawidia</taxon>
    </lineage>
</organism>
<feature type="transmembrane region" description="Helical" evidence="1">
    <location>
        <begin position="80"/>
        <end position="99"/>
    </location>
</feature>
<dbReference type="EMBL" id="JAHESC010000014">
    <property type="protein sequence ID" value="MBT1687154.1"/>
    <property type="molecule type" value="Genomic_DNA"/>
</dbReference>
<keyword evidence="1" id="KW-1133">Transmembrane helix</keyword>
<comment type="caution">
    <text evidence="2">The sequence shown here is derived from an EMBL/GenBank/DDBJ whole genome shotgun (WGS) entry which is preliminary data.</text>
</comment>
<keyword evidence="1" id="KW-0812">Transmembrane</keyword>
<reference evidence="2 3" key="1">
    <citation type="submission" date="2021-05" db="EMBL/GenBank/DDBJ databases">
        <title>A Polyphasic approach of four new species of the genus Ohtaekwangia: Ohtaekwangia histidinii sp. nov., Ohtaekwangia cretensis sp. nov., Ohtaekwangia indiensis sp. nov., Ohtaekwangia reichenbachii sp. nov. from diverse environment.</title>
        <authorList>
            <person name="Octaviana S."/>
        </authorList>
    </citation>
    <scope>NUCLEOTIDE SEQUENCE [LARGE SCALE GENOMIC DNA]</scope>
    <source>
        <strain evidence="2 3">PWU37</strain>
    </source>
</reference>
<evidence type="ECO:0000313" key="2">
    <source>
        <dbReference type="EMBL" id="MBT1687154.1"/>
    </source>
</evidence>
<evidence type="ECO:0000313" key="3">
    <source>
        <dbReference type="Proteomes" id="UP001319180"/>
    </source>
</evidence>
<dbReference type="RefSeq" id="WP_254090388.1">
    <property type="nucleotide sequence ID" value="NZ_JAHESC010000014.1"/>
</dbReference>
<dbReference type="Proteomes" id="UP001319180">
    <property type="component" value="Unassembled WGS sequence"/>
</dbReference>